<dbReference type="SUPFAM" id="SSF53474">
    <property type="entry name" value="alpha/beta-Hydrolases"/>
    <property type="match status" value="2"/>
</dbReference>
<organism evidence="3 4">
    <name type="scientific">Chitinophaga oryziterrae</name>
    <dbReference type="NCBI Taxonomy" id="1031224"/>
    <lineage>
        <taxon>Bacteria</taxon>
        <taxon>Pseudomonadati</taxon>
        <taxon>Bacteroidota</taxon>
        <taxon>Chitinophagia</taxon>
        <taxon>Chitinophagales</taxon>
        <taxon>Chitinophagaceae</taxon>
        <taxon>Chitinophaga</taxon>
    </lineage>
</organism>
<dbReference type="Pfam" id="PF20308">
    <property type="entry name" value="TPR-S"/>
    <property type="match status" value="1"/>
</dbReference>
<protein>
    <submittedName>
        <fullName evidence="3">CHAT domain-containing protein</fullName>
    </submittedName>
</protein>
<name>A0A6N8JEA9_9BACT</name>
<sequence>MQNIAIQGDKIIPILDHKPEGAGLWLQATYNIQSSQRGGITEIHKIGLDKNDLLEFVFDDNTTWLCGSDTLNILFPEAVPAANRSGEDNTFQIPSSIKASGADRGIAGDIVIRLIHHFVKTDLDTRVAEIATRIEDKKLENKTGLYLLDSNFQMQPFKPADANKPYLLFLHGTASSTTGSFDKLKGTPEWAEICQTYGRNIIAFQHRSLTESPLQNISQLVAQLPDIATLHLVSHSRGGLLGEILCRFSITDDHNKGFSAAEITLLKKEGRDGDIENINKIQAALATKKISVAKFVRVACPAAGTTLASSRTDYFFNIIGNLTGSDSFRELIAAVVNTKNDVNVLPGLEAMDPESPFIKVLNDATFDGFIESPLSVISGNCGLKPGLKALLIIAVKLFFRRDNDLVVNTGSMYQGSKRTTNLQYFFDKADDVDHFSYFGNQATVTALSNALKQIGNAPVPGFSTMTREEALAARSLIESGALFMDHVTGKRPIVILMPGIMGSNLSIGDDRIWINYLNFITGGLMQLESGPITATSIVATSYRKLANFLNDTYDVVTFPFDWRLQLNECATSFNNKVEELLKFNQPIKIIAHSMGGVVVRDFIVTNPERWKQLRDSSGFQLLFLGAPLGGSFRIPNVLFGRDPIIVKLSLIDIIHTKKELLQVFSQLPGILSLLPLSTDGDNDMGSDAIWAKMKAAFGDDDWPVPSDKPLEDFRAYRDAVNKTVIDYKGAVYIAGHDRATPYSYQIDETGLTFLSTSEGDSSVTWDSGIPQQLIKADQVYYTGVTHGQLANDNSLFGGIADILSDGRTSLLSKQRPVMRGETEKVFRTPDMHNFDLSAAGVENTILGTDTETPEEEGNEIPVKASVSQGDLLYAAYPLLNGHFKGDGILYAEKAIDSYLKGALTKRHKLGLYPGTIGSSEVLLTPYLKLKGALVVGLGEAGTLTAYQLSLTVEQGIANYLLFLESNNEVPAVIGISSLIIGCGYGGLTIENSIRAILQGVQRANTKVRKLQGRNARVVSHVEFIEKYEDRALNGCYALHTLQRENSRSFAIDIDNDIKTLLGRERRVLKDQAEGWWTRITVQLINKEGESDKIKRLQFSASTGGAREEQKQLSSSLDIISSLIKEISTSNEWSREAAKTLFELLIPNDFKEQFKKQANICWILDENTAAYPWELLHDGLVDNEPLAVNAGMIRQLATNKYRLTINAVTKRTALIIADPQTKGYLPSLPAAFKEGKRVAEILREEGFDNKEMIQQSSFSIIKALFADDYKIIHMAGHGVYNKESPEASGMVIGNKIFLSTREIGQMSTVPELVFVNCCSLGEVDGVEEQFYSERYQLAANIGVQLIQNGVKAVIAAGWAVNDDAAFDFTDQFYTAMFSGCTFGYAIQTARKYIYEHYDKSENNTWGAYQCYGDPFYKLTDVLYRGPEETISFVMPQEAEDALFNLLNKVEMGEQPVEEYLKKLTAISAAVDKAGLRNTAITENEAMIYAELGEYDMAVAKFEQLLKAENAAFSLLAAESYCNISCKKCISDILLFPKDRTKLIDRFNNVVAYLSSLTKLSETAERYMLLGHAFKYKAMFATTNEQRKKALQQAGEYYQKATGINHTVSNEVCALETDILLALMNGTTAGIDVENKLNIFLQQDRTPLEIFNIKLVVLLIQPSTDMQGAFNMLYYTAGSPGKRCIVKEHLQFLSMALSWCNQAEGKDSIDKLIKDWV</sequence>
<evidence type="ECO:0000313" key="3">
    <source>
        <dbReference type="EMBL" id="MVT42801.1"/>
    </source>
</evidence>
<accession>A0A6N8JEA9</accession>
<reference evidence="3 4" key="1">
    <citation type="submission" date="2019-12" db="EMBL/GenBank/DDBJ databases">
        <title>The draft genomic sequence of strain Chitinophaga oryziterrae JCM 16595.</title>
        <authorList>
            <person name="Zhang X."/>
        </authorList>
    </citation>
    <scope>NUCLEOTIDE SEQUENCE [LARGE SCALE GENOMIC DNA]</scope>
    <source>
        <strain evidence="3 4">JCM 16595</strain>
    </source>
</reference>
<dbReference type="Proteomes" id="UP000468388">
    <property type="component" value="Unassembled WGS sequence"/>
</dbReference>
<dbReference type="OrthoDB" id="869379at2"/>
<dbReference type="GO" id="GO:0006629">
    <property type="term" value="P:lipid metabolic process"/>
    <property type="evidence" value="ECO:0007669"/>
    <property type="project" value="InterPro"/>
</dbReference>
<gene>
    <name evidence="3" type="ORF">GO495_19560</name>
</gene>
<dbReference type="PANTHER" id="PTHR11440">
    <property type="entry name" value="LECITHIN-CHOLESTEROL ACYLTRANSFERASE-RELATED"/>
    <property type="match status" value="1"/>
</dbReference>
<evidence type="ECO:0000259" key="2">
    <source>
        <dbReference type="Pfam" id="PF24096"/>
    </source>
</evidence>
<dbReference type="InterPro" id="IPR046880">
    <property type="entry name" value="TPR-S"/>
</dbReference>
<dbReference type="InterPro" id="IPR055803">
    <property type="entry name" value="DUF7379"/>
</dbReference>
<dbReference type="RefSeq" id="WP_157301401.1">
    <property type="nucleotide sequence ID" value="NZ_BAAAZB010000002.1"/>
</dbReference>
<dbReference type="EMBL" id="WRXO01000005">
    <property type="protein sequence ID" value="MVT42801.1"/>
    <property type="molecule type" value="Genomic_DNA"/>
</dbReference>
<feature type="domain" description="CHAT" evidence="1">
    <location>
        <begin position="1135"/>
        <end position="1412"/>
    </location>
</feature>
<dbReference type="Pfam" id="PF12770">
    <property type="entry name" value="CHAT"/>
    <property type="match status" value="1"/>
</dbReference>
<dbReference type="Gene3D" id="3.40.50.1820">
    <property type="entry name" value="alpha/beta hydrolase"/>
    <property type="match status" value="2"/>
</dbReference>
<dbReference type="Pfam" id="PF24096">
    <property type="entry name" value="DUF7379"/>
    <property type="match status" value="1"/>
</dbReference>
<dbReference type="GO" id="GO:0008374">
    <property type="term" value="F:O-acyltransferase activity"/>
    <property type="evidence" value="ECO:0007669"/>
    <property type="project" value="InterPro"/>
</dbReference>
<dbReference type="Gene3D" id="3.40.50.1460">
    <property type="match status" value="1"/>
</dbReference>
<dbReference type="InterPro" id="IPR024983">
    <property type="entry name" value="CHAT_dom"/>
</dbReference>
<comment type="caution">
    <text evidence="3">The sequence shown here is derived from an EMBL/GenBank/DDBJ whole genome shotgun (WGS) entry which is preliminary data.</text>
</comment>
<dbReference type="InterPro" id="IPR003386">
    <property type="entry name" value="LACT/PDAT_acylTrfase"/>
</dbReference>
<dbReference type="InterPro" id="IPR029058">
    <property type="entry name" value="AB_hydrolase_fold"/>
</dbReference>
<feature type="domain" description="DUF7379" evidence="2">
    <location>
        <begin position="167"/>
        <end position="252"/>
    </location>
</feature>
<proteinExistence type="predicted"/>
<evidence type="ECO:0000313" key="4">
    <source>
        <dbReference type="Proteomes" id="UP000468388"/>
    </source>
</evidence>
<keyword evidence="4" id="KW-1185">Reference proteome</keyword>
<dbReference type="Pfam" id="PF02450">
    <property type="entry name" value="LCAT"/>
    <property type="match status" value="1"/>
</dbReference>
<evidence type="ECO:0000259" key="1">
    <source>
        <dbReference type="Pfam" id="PF12770"/>
    </source>
</evidence>